<dbReference type="GO" id="GO:0032266">
    <property type="term" value="F:phosphatidylinositol-3-phosphate binding"/>
    <property type="evidence" value="ECO:0007669"/>
    <property type="project" value="TreeGrafter"/>
</dbReference>
<reference evidence="11 12" key="1">
    <citation type="journal article" date="2019" name="Mol. Ecol. Resour.">
        <title>Improving Illumina assemblies with Hi-C and long reads: an example with the North African dromedary.</title>
        <authorList>
            <person name="Elbers J.P."/>
            <person name="Rogers M.F."/>
            <person name="Perelman P.L."/>
            <person name="Proskuryakova A.A."/>
            <person name="Serdyukova N.A."/>
            <person name="Johnson W.E."/>
            <person name="Horin P."/>
            <person name="Corander J."/>
            <person name="Murphy D."/>
            <person name="Burger P.A."/>
        </authorList>
    </citation>
    <scope>NUCLEOTIDE SEQUENCE [LARGE SCALE GENOMIC DNA]</scope>
    <source>
        <strain evidence="11">Drom800</strain>
        <tissue evidence="11">Blood</tissue>
    </source>
</reference>
<feature type="region of interest" description="Disordered" evidence="10">
    <location>
        <begin position="1464"/>
        <end position="1485"/>
    </location>
</feature>
<evidence type="ECO:0000256" key="2">
    <source>
        <dbReference type="ARBA" id="ARBA00004623"/>
    </source>
</evidence>
<dbReference type="GO" id="GO:0061723">
    <property type="term" value="P:glycophagy"/>
    <property type="evidence" value="ECO:0007669"/>
    <property type="project" value="TreeGrafter"/>
</dbReference>
<dbReference type="GO" id="GO:0034045">
    <property type="term" value="C:phagophore assembly site membrane"/>
    <property type="evidence" value="ECO:0007669"/>
    <property type="project" value="UniProtKB-SubCell"/>
</dbReference>
<dbReference type="GO" id="GO:0000045">
    <property type="term" value="P:autophagosome assembly"/>
    <property type="evidence" value="ECO:0007669"/>
    <property type="project" value="TreeGrafter"/>
</dbReference>
<dbReference type="InterPro" id="IPR026849">
    <property type="entry name" value="ATG2"/>
</dbReference>
<feature type="region of interest" description="Disordered" evidence="10">
    <location>
        <begin position="1268"/>
        <end position="1295"/>
    </location>
</feature>
<comment type="subcellular location">
    <subcellularLocation>
        <location evidence="1">Endoplasmic reticulum membrane</location>
        <topology evidence="1">Peripheral membrane protein</topology>
    </subcellularLocation>
    <subcellularLocation>
        <location evidence="2">Preautophagosomal structure membrane</location>
        <topology evidence="2">Peripheral membrane protein</topology>
    </subcellularLocation>
</comment>
<keyword evidence="7" id="KW-0472">Membrane</keyword>
<dbReference type="Proteomes" id="UP000299084">
    <property type="component" value="Unassembled WGS sequence"/>
</dbReference>
<dbReference type="GO" id="GO:0061709">
    <property type="term" value="P:reticulophagy"/>
    <property type="evidence" value="ECO:0007669"/>
    <property type="project" value="TreeGrafter"/>
</dbReference>
<keyword evidence="4" id="KW-0813">Transport</keyword>
<comment type="catalytic activity">
    <reaction evidence="9">
        <text>a 1,2-diacyl-sn-glycero-3-phosphoethanolamine(in) = a 1,2-diacyl-sn-glycero-3-phosphoethanolamine(out)</text>
        <dbReference type="Rhea" id="RHEA:38895"/>
        <dbReference type="ChEBI" id="CHEBI:64612"/>
    </reaction>
</comment>
<evidence type="ECO:0000256" key="5">
    <source>
        <dbReference type="ARBA" id="ARBA00022824"/>
    </source>
</evidence>
<dbReference type="EMBL" id="JWIN03000006">
    <property type="protein sequence ID" value="KAB1278139.1"/>
    <property type="molecule type" value="Genomic_DNA"/>
</dbReference>
<evidence type="ECO:0000256" key="10">
    <source>
        <dbReference type="SAM" id="MobiDB-lite"/>
    </source>
</evidence>
<evidence type="ECO:0000256" key="1">
    <source>
        <dbReference type="ARBA" id="ARBA00004406"/>
    </source>
</evidence>
<evidence type="ECO:0000256" key="4">
    <source>
        <dbReference type="ARBA" id="ARBA00022448"/>
    </source>
</evidence>
<evidence type="ECO:0000256" key="8">
    <source>
        <dbReference type="ARBA" id="ARBA00024479"/>
    </source>
</evidence>
<evidence type="ECO:0000256" key="7">
    <source>
        <dbReference type="ARBA" id="ARBA00023136"/>
    </source>
</evidence>
<dbReference type="PANTHER" id="PTHR13190">
    <property type="entry name" value="AUTOPHAGY-RELATED 2, ISOFORM A"/>
    <property type="match status" value="1"/>
</dbReference>
<dbReference type="GO" id="GO:0005789">
    <property type="term" value="C:endoplasmic reticulum membrane"/>
    <property type="evidence" value="ECO:0007669"/>
    <property type="project" value="UniProtKB-SubCell"/>
</dbReference>
<dbReference type="Pfam" id="PF13329">
    <property type="entry name" value="ATG2_CAD"/>
    <property type="match status" value="2"/>
</dbReference>
<dbReference type="GO" id="GO:0061908">
    <property type="term" value="C:phagophore"/>
    <property type="evidence" value="ECO:0007669"/>
    <property type="project" value="TreeGrafter"/>
</dbReference>
<gene>
    <name evidence="11" type="ORF">Cadr_000006431</name>
</gene>
<name>A0A5N4E3X3_CAMDR</name>
<dbReference type="GO" id="GO:0006869">
    <property type="term" value="P:lipid transport"/>
    <property type="evidence" value="ECO:0007669"/>
    <property type="project" value="UniProtKB-KW"/>
</dbReference>
<comment type="similarity">
    <text evidence="3">Belongs to the ATG2 family.</text>
</comment>
<organism evidence="11 12">
    <name type="scientific">Camelus dromedarius</name>
    <name type="common">Dromedary</name>
    <name type="synonym">Arabian camel</name>
    <dbReference type="NCBI Taxonomy" id="9838"/>
    <lineage>
        <taxon>Eukaryota</taxon>
        <taxon>Metazoa</taxon>
        <taxon>Chordata</taxon>
        <taxon>Craniata</taxon>
        <taxon>Vertebrata</taxon>
        <taxon>Euteleostomi</taxon>
        <taxon>Mammalia</taxon>
        <taxon>Eutheria</taxon>
        <taxon>Laurasiatheria</taxon>
        <taxon>Artiodactyla</taxon>
        <taxon>Tylopoda</taxon>
        <taxon>Camelidae</taxon>
        <taxon>Camelus</taxon>
    </lineage>
</organism>
<evidence type="ECO:0000313" key="11">
    <source>
        <dbReference type="EMBL" id="KAB1278139.1"/>
    </source>
</evidence>
<accession>A0A5N4E3X3</accession>
<proteinExistence type="inferred from homology"/>
<evidence type="ECO:0000256" key="9">
    <source>
        <dbReference type="ARBA" id="ARBA00024615"/>
    </source>
</evidence>
<comment type="caution">
    <text evidence="11">The sequence shown here is derived from an EMBL/GenBank/DDBJ whole genome shotgun (WGS) entry which is preliminary data.</text>
</comment>
<dbReference type="GO" id="GO:0043495">
    <property type="term" value="F:protein-membrane adaptor activity"/>
    <property type="evidence" value="ECO:0007669"/>
    <property type="project" value="TreeGrafter"/>
</dbReference>
<dbReference type="GO" id="GO:0034727">
    <property type="term" value="P:piecemeal microautophagy of the nucleus"/>
    <property type="evidence" value="ECO:0007669"/>
    <property type="project" value="TreeGrafter"/>
</dbReference>
<keyword evidence="6" id="KW-0445">Lipid transport</keyword>
<protein>
    <submittedName>
        <fullName evidence="11">Autophagy-related protein 2-like protein B</fullName>
    </submittedName>
</protein>
<evidence type="ECO:0000313" key="12">
    <source>
        <dbReference type="Proteomes" id="UP000299084"/>
    </source>
</evidence>
<comment type="catalytic activity">
    <reaction evidence="8">
        <text>a 1,2-diacyl-sn-glycero-3-phospho-L-serine(in) = a 1,2-diacyl-sn-glycero-3-phospho-L-serine(out)</text>
        <dbReference type="Rhea" id="RHEA:38663"/>
        <dbReference type="ChEBI" id="CHEBI:57262"/>
    </reaction>
</comment>
<dbReference type="PANTHER" id="PTHR13190:SF20">
    <property type="entry name" value="AUTOPHAGY-RELATED PROTEIN 2 HOMOLOG B"/>
    <property type="match status" value="1"/>
</dbReference>
<evidence type="ECO:0000256" key="6">
    <source>
        <dbReference type="ARBA" id="ARBA00023055"/>
    </source>
</evidence>
<evidence type="ECO:0000256" key="3">
    <source>
        <dbReference type="ARBA" id="ARBA00009714"/>
    </source>
</evidence>
<sequence>MPWPFSESIKKRACRYLLQRYLGHFLQEKLSLEQLSLDLYQGTGSLAQVPLDKWCLNEILESADAPLEVTEGFIQSISLSVPWGSLLQDNCALEVKGLEMVFRPRPRLATGSEPMYWSSFMTSSMQLAKECLSQKLTDEQGEGTQPFEGLEKFAETIETVLRRVKVTFIDTVLRIEHVPENSKTGTALEIRIERTVYCDEAADEPSGISVHQPTAFAHKLLRLSGVSLFWDEFSASAKSSPVCSAAPVETEPKLSPSWNPKIVYEPHPQLTRNLPEVAPSDPVQIGGLIGRLELSLTLKQNEVLPGAKQEDEYRIQMELNRYYLRKDSLSAAVSSEQSFYETETARTPSSREEEVFFSMADMDMSHSLSSLPPLGEPPNMDLELSLTSTYTNTPAGSPLSTTVLQPTWGDFIDHHKEQPVRGSALPSNLVHPASLQKTFSVLHIDPLSPPETSLNLNPLTSMAIAFFTCIEKIDPARFSTEDFKSFRAVFAEACSHDHLRFIGTGIKVSYEQRQRSSSRYFSTDMSIGQMELLECLFPTDFHSVPPHYTELLMFHSKERTDSHPPVCLQLHYKHSENKGPQSNQARLSSVPQKAELQIKLNPVFCELDISIVDRLNSLLQPQKLTTVEMMASHMYTSYNKHSSLHKAFAEVFLDDSHNPANCRISVQVATPALNLSVRFPIPDLRSDQERGPWFKKSLQKEILHLAFTDLEFKTEFIGGSTPEQVKLELTFRELVGSFQEGKGEPSIKFFHVASGGDGDTTSSDDFDWPRIVLKVNPPAMHSILERIAAEEEEESDGGHYQEEEEGGAHSLKDVCDLRRPAPSPFSSRRVMFENEQMVMPGDPVEMTEFQDKAISNSHYVLELTLPNIHITLPNKSFYEKLYNRIFNDLLLWEPTAPSPVETFENISYGIGLSVASQLINTFSKDSFSPFKSTVHYDEESGSEEETLQYFSTVDHNYRSRRKKKLDSQNKNSQSFLSVLLSINHGLMAVFTDVKQDNGDLLENKHGEFWLEFNSGSLFCVTKYEGFDDKHYICLHSSSFSLYHKGMVDGAILPTETRPPTSTRPHWLEPTIYSSEEDGLSRASSDGVGGDALNMLSVAVKILSDKSESNTKEFLIAVGLKGATLQHRMLPSGLSWHEQILYFLNIADEPVLGYNPPTSFTTFHVHLWSCALDYRIILDEAALYLSDKCNTVTINLNRDYVRVMDMGLLELTITAVKSDSDGEQTEPRFELHCSSDVVHIRTCSDSCAALMNLIQYIASYGDLQAAHKADMKPGAPQRKMKVDSSGRSSSRGPVLPEADQQILRDLMSDAMEEIDTQEAASSVKPQSNGVLDEKSQIQEPCCSDLFLFPDESGNVSQEPGPTYTSFTHHLISDAVTGAPTENDDFCILFAPRATIQEKEEEPVVKIMVDDAIVIRDNYFSLPGKKTDTSRAPLHFPIPVIRYVVKEVSLVWHLYGGKDFGTAPPTSPAKSYISPHSSPSHTPTRHGRNMVCGGKGRNHDFLMEIQLSKVKFQHEVYPPCRPECDSSLLEHPVSRQVFIVQDLEIRDRLATSQMNKFLYLYCSKEMPRKAHSNMLTVKALHVRPESGRSPQECCLRVSLMPLRLNIDQDALFFLKDFFTSLSTEVELLMTPDPEVKKSPGADVTCSLPRHLSTSKEPNLVVSFPGPKQPSPHDSANSVHMVNGEEEKDFSAEEASFSDQPVFFREFRFTSEVPIRLDYHGKHVSMDQGTLAGILIGLAQLNCSELKLKRLFYRHGLLGVDKLFSYAITEWLTDIKKNQLPGILGGVGPMHSLVQLVQGLKDLVWLPIEQYRKDGRIVRGFQRGAASFGTSTAMAALELTNRMVQTIQVSVRRPP</sequence>
<dbReference type="GO" id="GO:0000422">
    <property type="term" value="P:autophagy of mitochondrion"/>
    <property type="evidence" value="ECO:0007669"/>
    <property type="project" value="TreeGrafter"/>
</dbReference>
<keyword evidence="5" id="KW-0256">Endoplasmic reticulum</keyword>
<keyword evidence="12" id="KW-1185">Reference proteome</keyword>
<feature type="compositionally biased region" description="Basic and acidic residues" evidence="10">
    <location>
        <begin position="796"/>
        <end position="812"/>
    </location>
</feature>
<feature type="region of interest" description="Disordered" evidence="10">
    <location>
        <begin position="789"/>
        <end position="812"/>
    </location>
</feature>